<organism evidence="1 2">
    <name type="scientific">Camellia lanceoleosa</name>
    <dbReference type="NCBI Taxonomy" id="1840588"/>
    <lineage>
        <taxon>Eukaryota</taxon>
        <taxon>Viridiplantae</taxon>
        <taxon>Streptophyta</taxon>
        <taxon>Embryophyta</taxon>
        <taxon>Tracheophyta</taxon>
        <taxon>Spermatophyta</taxon>
        <taxon>Magnoliopsida</taxon>
        <taxon>eudicotyledons</taxon>
        <taxon>Gunneridae</taxon>
        <taxon>Pentapetalae</taxon>
        <taxon>asterids</taxon>
        <taxon>Ericales</taxon>
        <taxon>Theaceae</taxon>
        <taxon>Camellia</taxon>
    </lineage>
</organism>
<name>A0ACC0H6Z2_9ERIC</name>
<protein>
    <submittedName>
        <fullName evidence="1">Uncharacterized protein</fullName>
    </submittedName>
</protein>
<dbReference type="EMBL" id="CM045764">
    <property type="protein sequence ID" value="KAI8008502.1"/>
    <property type="molecule type" value="Genomic_DNA"/>
</dbReference>
<comment type="caution">
    <text evidence="1">The sequence shown here is derived from an EMBL/GenBank/DDBJ whole genome shotgun (WGS) entry which is preliminary data.</text>
</comment>
<accession>A0ACC0H6Z2</accession>
<dbReference type="Proteomes" id="UP001060215">
    <property type="component" value="Chromosome 7"/>
</dbReference>
<gene>
    <name evidence="1" type="ORF">LOK49_LG07G00415</name>
</gene>
<keyword evidence="2" id="KW-1185">Reference proteome</keyword>
<evidence type="ECO:0000313" key="2">
    <source>
        <dbReference type="Proteomes" id="UP001060215"/>
    </source>
</evidence>
<evidence type="ECO:0000313" key="1">
    <source>
        <dbReference type="EMBL" id="KAI8008502.1"/>
    </source>
</evidence>
<sequence>MPPGQANKRRSTTSMSEENLVEVPAHMSTASSPMDASASLSPVDASPSLQTVDIGPSVKRVRGPTRGKNSSRLINQHGGKKLFVGVSIERRTFVGLNATKAANELGAQIRLQAPLQGTKKLEGRSTSHSSSYRTILAG</sequence>
<proteinExistence type="predicted"/>
<reference evidence="1 2" key="1">
    <citation type="journal article" date="2022" name="Plant J.">
        <title>Chromosome-level genome of Camellia lanceoleosa provides a valuable resource for understanding genome evolution and self-incompatibility.</title>
        <authorList>
            <person name="Gong W."/>
            <person name="Xiao S."/>
            <person name="Wang L."/>
            <person name="Liao Z."/>
            <person name="Chang Y."/>
            <person name="Mo W."/>
            <person name="Hu G."/>
            <person name="Li W."/>
            <person name="Zhao G."/>
            <person name="Zhu H."/>
            <person name="Hu X."/>
            <person name="Ji K."/>
            <person name="Xiang X."/>
            <person name="Song Q."/>
            <person name="Yuan D."/>
            <person name="Jin S."/>
            <person name="Zhang L."/>
        </authorList>
    </citation>
    <scope>NUCLEOTIDE SEQUENCE [LARGE SCALE GENOMIC DNA]</scope>
    <source>
        <strain evidence="1">SQ_2022a</strain>
    </source>
</reference>